<evidence type="ECO:0000313" key="3">
    <source>
        <dbReference type="EMBL" id="KAJ1719956.1"/>
    </source>
</evidence>
<dbReference type="Gene3D" id="3.40.50.10490">
    <property type="entry name" value="Glucose-6-phosphate isomerase like protein, domain 1"/>
    <property type="match status" value="1"/>
</dbReference>
<dbReference type="GO" id="GO:0097367">
    <property type="term" value="F:carbohydrate derivative binding"/>
    <property type="evidence" value="ECO:0007669"/>
    <property type="project" value="InterPro"/>
</dbReference>
<feature type="compositionally biased region" description="Pro residues" evidence="1">
    <location>
        <begin position="1"/>
        <end position="11"/>
    </location>
</feature>
<evidence type="ECO:0000256" key="1">
    <source>
        <dbReference type="SAM" id="MobiDB-lite"/>
    </source>
</evidence>
<feature type="domain" description="SIS" evidence="2">
    <location>
        <begin position="62"/>
        <end position="205"/>
    </location>
</feature>
<dbReference type="SUPFAM" id="SSF53697">
    <property type="entry name" value="SIS domain"/>
    <property type="match status" value="1"/>
</dbReference>
<sequence length="235" mass="24552">MPPSAAPPTPTLTPTSGNTPDPTPLIADIALSLDKASQALHHAAQRLRSHPEDLSQALTLLLATTTSTPTGKLVFAGVGKSYLIGRKLAATMMSTGTYAISLHATDALHGDLGVMQSGDCLVALSYSGATEEVVRVAESVGRRGVRVVGMGGERRSPLGRLCDAWIACGVPGEMSAAVAAPTCSSAVMMAMGDAIAVMMMERRRFGPTEFARNHPAGELGRVSRKTSKQQELEEI</sequence>
<accession>A0A9W7XSL9</accession>
<dbReference type="AlphaFoldDB" id="A0A9W7XSL9"/>
<gene>
    <name evidence="3" type="ORF">LPJ53_005357</name>
</gene>
<name>A0A9W7XSL9_9FUNG</name>
<dbReference type="GO" id="GO:1901135">
    <property type="term" value="P:carbohydrate derivative metabolic process"/>
    <property type="evidence" value="ECO:0007669"/>
    <property type="project" value="InterPro"/>
</dbReference>
<dbReference type="OrthoDB" id="1872003at2759"/>
<keyword evidence="4" id="KW-1185">Reference proteome</keyword>
<dbReference type="PANTHER" id="PTHR38418">
    <property type="entry name" value="SUGAR ISOMERASE, KPSF/GUTQ (AFU_ORTHOLOGUE AFUA_6G08860)"/>
    <property type="match status" value="1"/>
</dbReference>
<dbReference type="InterPro" id="IPR001347">
    <property type="entry name" value="SIS_dom"/>
</dbReference>
<comment type="caution">
    <text evidence="3">The sequence shown here is derived from an EMBL/GenBank/DDBJ whole genome shotgun (WGS) entry which is preliminary data.</text>
</comment>
<dbReference type="EMBL" id="JANBOJ010000316">
    <property type="protein sequence ID" value="KAJ1719956.1"/>
    <property type="molecule type" value="Genomic_DNA"/>
</dbReference>
<feature type="region of interest" description="Disordered" evidence="1">
    <location>
        <begin position="1"/>
        <end position="21"/>
    </location>
</feature>
<dbReference type="Proteomes" id="UP001149813">
    <property type="component" value="Unassembled WGS sequence"/>
</dbReference>
<proteinExistence type="predicted"/>
<organism evidence="3 4">
    <name type="scientific">Coemansia erecta</name>
    <dbReference type="NCBI Taxonomy" id="147472"/>
    <lineage>
        <taxon>Eukaryota</taxon>
        <taxon>Fungi</taxon>
        <taxon>Fungi incertae sedis</taxon>
        <taxon>Zoopagomycota</taxon>
        <taxon>Kickxellomycotina</taxon>
        <taxon>Kickxellomycetes</taxon>
        <taxon>Kickxellales</taxon>
        <taxon>Kickxellaceae</taxon>
        <taxon>Coemansia</taxon>
    </lineage>
</organism>
<evidence type="ECO:0000313" key="4">
    <source>
        <dbReference type="Proteomes" id="UP001149813"/>
    </source>
</evidence>
<evidence type="ECO:0000259" key="2">
    <source>
        <dbReference type="PROSITE" id="PS51464"/>
    </source>
</evidence>
<protein>
    <recommendedName>
        <fullName evidence="2">SIS domain-containing protein</fullName>
    </recommendedName>
</protein>
<feature type="region of interest" description="Disordered" evidence="1">
    <location>
        <begin position="210"/>
        <end position="235"/>
    </location>
</feature>
<dbReference type="Pfam" id="PF01380">
    <property type="entry name" value="SIS"/>
    <property type="match status" value="1"/>
</dbReference>
<dbReference type="InterPro" id="IPR046348">
    <property type="entry name" value="SIS_dom_sf"/>
</dbReference>
<dbReference type="PROSITE" id="PS51464">
    <property type="entry name" value="SIS"/>
    <property type="match status" value="1"/>
</dbReference>
<reference evidence="3" key="1">
    <citation type="submission" date="2022-07" db="EMBL/GenBank/DDBJ databases">
        <title>Phylogenomic reconstructions and comparative analyses of Kickxellomycotina fungi.</title>
        <authorList>
            <person name="Reynolds N.K."/>
            <person name="Stajich J.E."/>
            <person name="Barry K."/>
            <person name="Grigoriev I.V."/>
            <person name="Crous P."/>
            <person name="Smith M.E."/>
        </authorList>
    </citation>
    <scope>NUCLEOTIDE SEQUENCE</scope>
    <source>
        <strain evidence="3">NBRC 32514</strain>
    </source>
</reference>
<dbReference type="PANTHER" id="PTHR38418:SF2">
    <property type="entry name" value="SUGAR ISOMERASE, KPSF_GUTQ (AFU_ORTHOLOGUE AFUA_6G08860)"/>
    <property type="match status" value="1"/>
</dbReference>